<dbReference type="EC" id="2.7.11.1" evidence="1"/>
<keyword evidence="5" id="KW-0418">Kinase</keyword>
<reference evidence="9" key="1">
    <citation type="submission" date="2021-10" db="EMBL/GenBank/DDBJ databases">
        <title>Streptomyces nigrumlapis sp.nov.,an antimicrobial producing actinobacterium isolated from Black Gobi rocks.</title>
        <authorList>
            <person name="Wen Y."/>
            <person name="Zhang W."/>
            <person name="Liu X.G."/>
        </authorList>
    </citation>
    <scope>NUCLEOTIDE SEQUENCE</scope>
    <source>
        <strain evidence="9">ST13-2-2</strain>
    </source>
</reference>
<evidence type="ECO:0000256" key="7">
    <source>
        <dbReference type="PROSITE-ProRule" id="PRU10141"/>
    </source>
</evidence>
<name>A0ABY4M2L4_9ACTN</name>
<organism evidence="9 10">
    <name type="scientific">Streptomyces halobius</name>
    <dbReference type="NCBI Taxonomy" id="2879846"/>
    <lineage>
        <taxon>Bacteria</taxon>
        <taxon>Bacillati</taxon>
        <taxon>Actinomycetota</taxon>
        <taxon>Actinomycetes</taxon>
        <taxon>Kitasatosporales</taxon>
        <taxon>Streptomycetaceae</taxon>
        <taxon>Streptomyces</taxon>
    </lineage>
</organism>
<gene>
    <name evidence="9" type="ORF">K9S39_09285</name>
</gene>
<evidence type="ECO:0000256" key="8">
    <source>
        <dbReference type="SAM" id="MobiDB-lite"/>
    </source>
</evidence>
<keyword evidence="4 7" id="KW-0547">Nucleotide-binding</keyword>
<dbReference type="RefSeq" id="WP_248862832.1">
    <property type="nucleotide sequence ID" value="NZ_CP086322.1"/>
</dbReference>
<proteinExistence type="predicted"/>
<feature type="compositionally biased region" description="Basic residues" evidence="8">
    <location>
        <begin position="111"/>
        <end position="130"/>
    </location>
</feature>
<accession>A0ABY4M2L4</accession>
<evidence type="ECO:0000256" key="4">
    <source>
        <dbReference type="ARBA" id="ARBA00022741"/>
    </source>
</evidence>
<evidence type="ECO:0000256" key="1">
    <source>
        <dbReference type="ARBA" id="ARBA00012513"/>
    </source>
</evidence>
<dbReference type="Gene3D" id="3.30.200.20">
    <property type="entry name" value="Phosphorylase Kinase, domain 1"/>
    <property type="match status" value="1"/>
</dbReference>
<sequence length="161" mass="17881">MLTADRYRLLEVLGRGGMGEVWRAEDTTLDREVAVKLLLDRTAVPDAVERFRQEARTAAGLAAAHRAGVVHRDIKPGNLPPDRPCAPCRRPRRRGGRTVRGLDRRGPCPPARHRRKGRPSAPYHRIRAPPHARPPLTRTAVPPVRSPPELRNSSAPGAPHR</sequence>
<evidence type="ECO:0000313" key="9">
    <source>
        <dbReference type="EMBL" id="UQA92015.1"/>
    </source>
</evidence>
<dbReference type="SUPFAM" id="SSF56112">
    <property type="entry name" value="Protein kinase-like (PK-like)"/>
    <property type="match status" value="1"/>
</dbReference>
<feature type="region of interest" description="Disordered" evidence="8">
    <location>
        <begin position="72"/>
        <end position="161"/>
    </location>
</feature>
<dbReference type="PROSITE" id="PS00107">
    <property type="entry name" value="PROTEIN_KINASE_ATP"/>
    <property type="match status" value="1"/>
</dbReference>
<dbReference type="PANTHER" id="PTHR43289">
    <property type="entry name" value="MITOGEN-ACTIVATED PROTEIN KINASE KINASE KINASE 20-RELATED"/>
    <property type="match status" value="1"/>
</dbReference>
<keyword evidence="3" id="KW-0808">Transferase</keyword>
<dbReference type="PANTHER" id="PTHR43289:SF6">
    <property type="entry name" value="SERINE_THREONINE-PROTEIN KINASE NEKL-3"/>
    <property type="match status" value="1"/>
</dbReference>
<keyword evidence="6 7" id="KW-0067">ATP-binding</keyword>
<evidence type="ECO:0000256" key="3">
    <source>
        <dbReference type="ARBA" id="ARBA00022679"/>
    </source>
</evidence>
<dbReference type="InterPro" id="IPR017441">
    <property type="entry name" value="Protein_kinase_ATP_BS"/>
</dbReference>
<dbReference type="Proteomes" id="UP000830115">
    <property type="component" value="Chromosome"/>
</dbReference>
<evidence type="ECO:0000256" key="2">
    <source>
        <dbReference type="ARBA" id="ARBA00022527"/>
    </source>
</evidence>
<dbReference type="EMBL" id="CP086322">
    <property type="protein sequence ID" value="UQA92015.1"/>
    <property type="molecule type" value="Genomic_DNA"/>
</dbReference>
<protein>
    <recommendedName>
        <fullName evidence="1">non-specific serine/threonine protein kinase</fullName>
        <ecNumber evidence="1">2.7.11.1</ecNumber>
    </recommendedName>
</protein>
<keyword evidence="2" id="KW-0723">Serine/threonine-protein kinase</keyword>
<dbReference type="InterPro" id="IPR011009">
    <property type="entry name" value="Kinase-like_dom_sf"/>
</dbReference>
<evidence type="ECO:0000256" key="5">
    <source>
        <dbReference type="ARBA" id="ARBA00022777"/>
    </source>
</evidence>
<evidence type="ECO:0000256" key="6">
    <source>
        <dbReference type="ARBA" id="ARBA00022840"/>
    </source>
</evidence>
<feature type="binding site" evidence="7">
    <location>
        <position position="36"/>
    </location>
    <ligand>
        <name>ATP</name>
        <dbReference type="ChEBI" id="CHEBI:30616"/>
    </ligand>
</feature>
<keyword evidence="10" id="KW-1185">Reference proteome</keyword>
<evidence type="ECO:0000313" key="10">
    <source>
        <dbReference type="Proteomes" id="UP000830115"/>
    </source>
</evidence>